<dbReference type="GO" id="GO:0008233">
    <property type="term" value="F:peptidase activity"/>
    <property type="evidence" value="ECO:0007669"/>
    <property type="project" value="UniProtKB-KW"/>
</dbReference>
<dbReference type="AlphaFoldDB" id="A0A1X2G465"/>
<dbReference type="GO" id="GO:0005643">
    <property type="term" value="C:nuclear pore"/>
    <property type="evidence" value="ECO:0007669"/>
    <property type="project" value="TreeGrafter"/>
</dbReference>
<keyword evidence="1" id="KW-0645">Protease</keyword>
<proteinExistence type="predicted"/>
<dbReference type="Proteomes" id="UP000242146">
    <property type="component" value="Unassembled WGS sequence"/>
</dbReference>
<dbReference type="Gene3D" id="2.130.10.10">
    <property type="entry name" value="YVTN repeat-like/Quinoprotein amine dehydrogenase"/>
    <property type="match status" value="1"/>
</dbReference>
<dbReference type="OrthoDB" id="10251741at2759"/>
<dbReference type="STRING" id="101127.A0A1X2G465"/>
<comment type="caution">
    <text evidence="1">The sequence shown here is derived from an EMBL/GenBank/DDBJ whole genome shotgun (WGS) entry which is preliminary data.</text>
</comment>
<keyword evidence="1" id="KW-0378">Hydrolase</keyword>
<dbReference type="InterPro" id="IPR036322">
    <property type="entry name" value="WD40_repeat_dom_sf"/>
</dbReference>
<dbReference type="EMBL" id="MCGT01000048">
    <property type="protein sequence ID" value="ORX44437.1"/>
    <property type="molecule type" value="Genomic_DNA"/>
</dbReference>
<dbReference type="GO" id="GO:0006913">
    <property type="term" value="P:nucleocytoplasmic transport"/>
    <property type="evidence" value="ECO:0007669"/>
    <property type="project" value="TreeGrafter"/>
</dbReference>
<accession>A0A1X2G465</accession>
<dbReference type="SUPFAM" id="SSF50978">
    <property type="entry name" value="WD40 repeat-like"/>
    <property type="match status" value="1"/>
</dbReference>
<organism evidence="1 2">
    <name type="scientific">Hesseltinella vesiculosa</name>
    <dbReference type="NCBI Taxonomy" id="101127"/>
    <lineage>
        <taxon>Eukaryota</taxon>
        <taxon>Fungi</taxon>
        <taxon>Fungi incertae sedis</taxon>
        <taxon>Mucoromycota</taxon>
        <taxon>Mucoromycotina</taxon>
        <taxon>Mucoromycetes</taxon>
        <taxon>Mucorales</taxon>
        <taxon>Cunninghamellaceae</taxon>
        <taxon>Hesseltinella</taxon>
    </lineage>
</organism>
<sequence length="308" mass="34567">MLAVAHKDRSVYIYDYDDDKREWDAYVISHSFMVGVTSMEWKNRSAGILAVGCRNGVCVWHLSGQNTAHLETSNLEKCIMHCITNGNPRANFNKLAYMQFLRTSGFRHISSIAWDPTLGSETLAVASAVSSTVMMYDLLTLEETPLQRRGKGNLLMRWSPDGEWLYVAASGGVARLWKTSDWTSTHINNPAGLYVRTACWSPDSKSLYYSMNKRDVVYILYNGDIGANASKDASQWNIQALSTHKSEIKALNGDSEWVGGPIKEITIDPNYGYRLAVTFEDCPLVALYETKRVTSALLLSKERLIIPM</sequence>
<evidence type="ECO:0000313" key="1">
    <source>
        <dbReference type="EMBL" id="ORX44437.1"/>
    </source>
</evidence>
<protein>
    <submittedName>
        <fullName evidence="1">Tricorn protease domain 2-containing protein</fullName>
    </submittedName>
</protein>
<dbReference type="PANTHER" id="PTHR14494">
    <property type="entry name" value="ALADIN/ADRACALIN/AAAS"/>
    <property type="match status" value="1"/>
</dbReference>
<keyword evidence="2" id="KW-1185">Reference proteome</keyword>
<dbReference type="GO" id="GO:0006508">
    <property type="term" value="P:proteolysis"/>
    <property type="evidence" value="ECO:0007669"/>
    <property type="project" value="UniProtKB-KW"/>
</dbReference>
<dbReference type="InterPro" id="IPR045139">
    <property type="entry name" value="Aladin"/>
</dbReference>
<dbReference type="PANTHER" id="PTHR14494:SF0">
    <property type="entry name" value="ALADIN"/>
    <property type="match status" value="1"/>
</dbReference>
<gene>
    <name evidence="1" type="ORF">DM01DRAFT_1312473</name>
</gene>
<evidence type="ECO:0000313" key="2">
    <source>
        <dbReference type="Proteomes" id="UP000242146"/>
    </source>
</evidence>
<name>A0A1X2G465_9FUNG</name>
<reference evidence="1 2" key="1">
    <citation type="submission" date="2016-07" db="EMBL/GenBank/DDBJ databases">
        <title>Pervasive Adenine N6-methylation of Active Genes in Fungi.</title>
        <authorList>
            <consortium name="DOE Joint Genome Institute"/>
            <person name="Mondo S.J."/>
            <person name="Dannebaum R.O."/>
            <person name="Kuo R.C."/>
            <person name="Labutti K."/>
            <person name="Haridas S."/>
            <person name="Kuo A."/>
            <person name="Salamov A."/>
            <person name="Ahrendt S.R."/>
            <person name="Lipzen A."/>
            <person name="Sullivan W."/>
            <person name="Andreopoulos W.B."/>
            <person name="Clum A."/>
            <person name="Lindquist E."/>
            <person name="Daum C."/>
            <person name="Ramamoorthy G.K."/>
            <person name="Gryganskyi A."/>
            <person name="Culley D."/>
            <person name="Magnuson J.K."/>
            <person name="James T.Y."/>
            <person name="O'Malley M.A."/>
            <person name="Stajich J.E."/>
            <person name="Spatafora J.W."/>
            <person name="Visel A."/>
            <person name="Grigoriev I.V."/>
        </authorList>
    </citation>
    <scope>NUCLEOTIDE SEQUENCE [LARGE SCALE GENOMIC DNA]</scope>
    <source>
        <strain evidence="1 2">NRRL 3301</strain>
    </source>
</reference>
<dbReference type="InterPro" id="IPR015943">
    <property type="entry name" value="WD40/YVTN_repeat-like_dom_sf"/>
</dbReference>